<dbReference type="EMBL" id="DLVE01000020">
    <property type="protein sequence ID" value="HAA83489.1"/>
    <property type="molecule type" value="Genomic_DNA"/>
</dbReference>
<organism evidence="2 3">
    <name type="scientific">Thermodesulfobacterium commune</name>
    <dbReference type="NCBI Taxonomy" id="1741"/>
    <lineage>
        <taxon>Bacteria</taxon>
        <taxon>Pseudomonadati</taxon>
        <taxon>Thermodesulfobacteriota</taxon>
        <taxon>Thermodesulfobacteria</taxon>
        <taxon>Thermodesulfobacteriales</taxon>
        <taxon>Thermodesulfobacteriaceae</taxon>
        <taxon>Thermodesulfobacterium</taxon>
    </lineage>
</organism>
<dbReference type="AlphaFoldDB" id="A0A3B8N2U4"/>
<evidence type="ECO:0000313" key="3">
    <source>
        <dbReference type="Proteomes" id="UP000257240"/>
    </source>
</evidence>
<evidence type="ECO:0000313" key="2">
    <source>
        <dbReference type="EMBL" id="HAA83489.1"/>
    </source>
</evidence>
<dbReference type="Pfam" id="PF09651">
    <property type="entry name" value="Cas_APE2256"/>
    <property type="match status" value="1"/>
</dbReference>
<gene>
    <name evidence="2" type="ORF">DCE01_01660</name>
</gene>
<name>A0A3B8N2U4_9BACT</name>
<dbReference type="NCBIfam" id="TIGR02619">
    <property type="entry name" value="putative CRISPR-associated protein, APE2256 family"/>
    <property type="match status" value="1"/>
</dbReference>
<feature type="domain" description="CRISPR system ring nuclease SSO1393-like" evidence="1">
    <location>
        <begin position="60"/>
        <end position="201"/>
    </location>
</feature>
<comment type="caution">
    <text evidence="2">The sequence shown here is derived from an EMBL/GenBank/DDBJ whole genome shotgun (WGS) entry which is preliminary data.</text>
</comment>
<sequence>MKEFHIINVGTTIITNFQRSNLSSQEVKTARLSDNVFWKNFLDNPKLMNELYEFVKSNPKKNSAELNSFLRMIENYKSSQIEVYFTGTKTPVNEICIRILEKYMIENGFTVYTSKEVPGYFLTTYFEEDKVRSFVQGISEMLDHLIKLASKKKEEGYEVYFNPTGGFKAHVIANALAGFMSFCNVYYIHEEFDDLIVFPPLFYLPKGKEIELLEILQDKIPKSGKEYEKLADNFAEEMERLEHYGLIEREKDEFGKLYRVKITNKGLLYLKLRKEEV</sequence>
<evidence type="ECO:0000259" key="1">
    <source>
        <dbReference type="Pfam" id="PF09651"/>
    </source>
</evidence>
<protein>
    <submittedName>
        <fullName evidence="2">Putative CRISPR-associated protein</fullName>
    </submittedName>
</protein>
<reference evidence="2 3" key="1">
    <citation type="journal article" date="2018" name="Nat. Biotechnol.">
        <title>A standardized bacterial taxonomy based on genome phylogeny substantially revises the tree of life.</title>
        <authorList>
            <person name="Parks D.H."/>
            <person name="Chuvochina M."/>
            <person name="Waite D.W."/>
            <person name="Rinke C."/>
            <person name="Skarshewski A."/>
            <person name="Chaumeil P.A."/>
            <person name="Hugenholtz P."/>
        </authorList>
    </citation>
    <scope>NUCLEOTIDE SEQUENCE [LARGE SCALE GENOMIC DNA]</scope>
    <source>
        <strain evidence="2">UBA12529</strain>
    </source>
</reference>
<accession>A0A3B8N2U4</accession>
<proteinExistence type="predicted"/>
<dbReference type="Proteomes" id="UP000257240">
    <property type="component" value="Unassembled WGS sequence"/>
</dbReference>
<dbReference type="InterPro" id="IPR013442">
    <property type="entry name" value="SSO1393-like"/>
</dbReference>
<dbReference type="Gene3D" id="1.10.196.30">
    <property type="match status" value="1"/>
</dbReference>
<dbReference type="Gene3D" id="3.40.50.10770">
    <property type="entry name" value="Hypothetical protein VC1899 like domain (Restriction endonuclease-like)"/>
    <property type="match status" value="1"/>
</dbReference>